<accession>A0A4R9J7A4</accession>
<dbReference type="AlphaFoldDB" id="A0A4R9J7A4"/>
<organism evidence="1 2">
    <name type="scientific">Leptospira perdikensis</name>
    <dbReference type="NCBI Taxonomy" id="2484948"/>
    <lineage>
        <taxon>Bacteria</taxon>
        <taxon>Pseudomonadati</taxon>
        <taxon>Spirochaetota</taxon>
        <taxon>Spirochaetia</taxon>
        <taxon>Leptospirales</taxon>
        <taxon>Leptospiraceae</taxon>
        <taxon>Leptospira</taxon>
    </lineage>
</organism>
<dbReference type="OrthoDB" id="331469at2"/>
<dbReference type="RefSeq" id="WP_135581286.1">
    <property type="nucleotide sequence ID" value="NZ_RQGA01000019.1"/>
</dbReference>
<sequence>MKLLVGILVLLIQCTSFDRRSFLGIGNSIDNDRRNYQNSLVTETGHFSECLLPPDGQYPFPRLSYCYVGSRPIRSQLSSGKKQNGTVRPFLSIIPGYALEGHSHSELYKDVALGRGPFHNRSLKENILRQSMQQNLPGKIPSVSYSRGGGL</sequence>
<gene>
    <name evidence="1" type="ORF">EHQ49_17980</name>
</gene>
<proteinExistence type="predicted"/>
<dbReference type="EMBL" id="RQGA01000019">
    <property type="protein sequence ID" value="TGL33517.1"/>
    <property type="molecule type" value="Genomic_DNA"/>
</dbReference>
<evidence type="ECO:0000313" key="1">
    <source>
        <dbReference type="EMBL" id="TGL33517.1"/>
    </source>
</evidence>
<dbReference type="Proteomes" id="UP000298125">
    <property type="component" value="Unassembled WGS sequence"/>
</dbReference>
<protein>
    <submittedName>
        <fullName evidence="1">Uncharacterized protein</fullName>
    </submittedName>
</protein>
<keyword evidence="2" id="KW-1185">Reference proteome</keyword>
<reference evidence="1" key="1">
    <citation type="journal article" date="2019" name="PLoS Negl. Trop. Dis.">
        <title>Revisiting the worldwide diversity of Leptospira species in the environment.</title>
        <authorList>
            <person name="Vincent A.T."/>
            <person name="Schiettekatte O."/>
            <person name="Bourhy P."/>
            <person name="Veyrier F.J."/>
            <person name="Picardeau M."/>
        </authorList>
    </citation>
    <scope>NUCLEOTIDE SEQUENCE [LARGE SCALE GENOMIC DNA]</scope>
    <source>
        <strain evidence="1">201702692</strain>
    </source>
</reference>
<evidence type="ECO:0000313" key="2">
    <source>
        <dbReference type="Proteomes" id="UP000298125"/>
    </source>
</evidence>
<comment type="caution">
    <text evidence="1">The sequence shown here is derived from an EMBL/GenBank/DDBJ whole genome shotgun (WGS) entry which is preliminary data.</text>
</comment>
<name>A0A4R9J7A4_9LEPT</name>